<dbReference type="Gene3D" id="1.10.1740.10">
    <property type="match status" value="1"/>
</dbReference>
<organism evidence="9 10">
    <name type="scientific">Pseudovibrio japonicus</name>
    <dbReference type="NCBI Taxonomy" id="366534"/>
    <lineage>
        <taxon>Bacteria</taxon>
        <taxon>Pseudomonadati</taxon>
        <taxon>Pseudomonadota</taxon>
        <taxon>Alphaproteobacteria</taxon>
        <taxon>Hyphomicrobiales</taxon>
        <taxon>Stappiaceae</taxon>
        <taxon>Pseudovibrio</taxon>
    </lineage>
</organism>
<dbReference type="InterPro" id="IPR007630">
    <property type="entry name" value="RNA_pol_sigma70_r4"/>
</dbReference>
<dbReference type="Proteomes" id="UP000637980">
    <property type="component" value="Unassembled WGS sequence"/>
</dbReference>
<dbReference type="SUPFAM" id="SSF88946">
    <property type="entry name" value="Sigma2 domain of RNA polymerase sigma factors"/>
    <property type="match status" value="1"/>
</dbReference>
<dbReference type="PROSITE" id="PS01063">
    <property type="entry name" value="SIGMA70_ECF"/>
    <property type="match status" value="1"/>
</dbReference>
<dbReference type="InterPro" id="IPR000838">
    <property type="entry name" value="RNA_pol_sigma70_ECF_CS"/>
</dbReference>
<evidence type="ECO:0000259" key="8">
    <source>
        <dbReference type="Pfam" id="PF04545"/>
    </source>
</evidence>
<dbReference type="Pfam" id="PF04545">
    <property type="entry name" value="Sigma70_r4"/>
    <property type="match status" value="1"/>
</dbReference>
<dbReference type="InterPro" id="IPR007627">
    <property type="entry name" value="RNA_pol_sigma70_r2"/>
</dbReference>
<sequence length="200" mass="23339">MVTMQLQNNDGDSENCPTSAELSALLQTLGKDRSREIFRELFEFFAPRLKTYFLKGGATSELSEELIQETFVIVWRKAEMFDSRKASASTWIYTIARNLRIDRFRKERRYLYKDDQFFANEMVEEETQLDDHHQTQLSERVKKVLPLLPAEQSTIIKLAFYEDASHSKIAQQLELPLGTVKSRMRLALARLRKLLEGVDL</sequence>
<proteinExistence type="inferred from homology"/>
<evidence type="ECO:0000256" key="5">
    <source>
        <dbReference type="ARBA" id="ARBA00023163"/>
    </source>
</evidence>
<keyword evidence="10" id="KW-1185">Reference proteome</keyword>
<dbReference type="InterPro" id="IPR013324">
    <property type="entry name" value="RNA_pol_sigma_r3/r4-like"/>
</dbReference>
<reference evidence="10" key="1">
    <citation type="journal article" date="2019" name="Int. J. Syst. Evol. Microbiol.">
        <title>The Global Catalogue of Microorganisms (GCM) 10K type strain sequencing project: providing services to taxonomists for standard genome sequencing and annotation.</title>
        <authorList>
            <consortium name="The Broad Institute Genomics Platform"/>
            <consortium name="The Broad Institute Genome Sequencing Center for Infectious Disease"/>
            <person name="Wu L."/>
            <person name="Ma J."/>
        </authorList>
    </citation>
    <scope>NUCLEOTIDE SEQUENCE [LARGE SCALE GENOMIC DNA]</scope>
    <source>
        <strain evidence="10">KCTC 12861</strain>
    </source>
</reference>
<dbReference type="Pfam" id="PF04542">
    <property type="entry name" value="Sigma70_r2"/>
    <property type="match status" value="1"/>
</dbReference>
<dbReference type="PANTHER" id="PTHR43133:SF62">
    <property type="entry name" value="RNA POLYMERASE SIGMA FACTOR SIGZ"/>
    <property type="match status" value="1"/>
</dbReference>
<dbReference type="Gene3D" id="1.10.10.10">
    <property type="entry name" value="Winged helix-like DNA-binding domain superfamily/Winged helix DNA-binding domain"/>
    <property type="match status" value="1"/>
</dbReference>
<dbReference type="InterPro" id="IPR039425">
    <property type="entry name" value="RNA_pol_sigma-70-like"/>
</dbReference>
<dbReference type="InterPro" id="IPR014284">
    <property type="entry name" value="RNA_pol_sigma-70_dom"/>
</dbReference>
<name>A0ABQ3E8P8_9HYPH</name>
<evidence type="ECO:0000256" key="6">
    <source>
        <dbReference type="RuleBase" id="RU000716"/>
    </source>
</evidence>
<evidence type="ECO:0000256" key="2">
    <source>
        <dbReference type="ARBA" id="ARBA00023015"/>
    </source>
</evidence>
<dbReference type="EMBL" id="BMXE01000003">
    <property type="protein sequence ID" value="GHB29879.1"/>
    <property type="molecule type" value="Genomic_DNA"/>
</dbReference>
<evidence type="ECO:0000313" key="10">
    <source>
        <dbReference type="Proteomes" id="UP000637980"/>
    </source>
</evidence>
<evidence type="ECO:0000313" key="9">
    <source>
        <dbReference type="EMBL" id="GHB29879.1"/>
    </source>
</evidence>
<dbReference type="NCBIfam" id="TIGR02937">
    <property type="entry name" value="sigma70-ECF"/>
    <property type="match status" value="1"/>
</dbReference>
<evidence type="ECO:0000259" key="7">
    <source>
        <dbReference type="Pfam" id="PF04542"/>
    </source>
</evidence>
<comment type="caution">
    <text evidence="9">The sequence shown here is derived from an EMBL/GenBank/DDBJ whole genome shotgun (WGS) entry which is preliminary data.</text>
</comment>
<keyword evidence="5 6" id="KW-0804">Transcription</keyword>
<dbReference type="InterPro" id="IPR013325">
    <property type="entry name" value="RNA_pol_sigma_r2"/>
</dbReference>
<protein>
    <recommendedName>
        <fullName evidence="6">RNA polymerase sigma factor</fullName>
    </recommendedName>
</protein>
<evidence type="ECO:0000256" key="4">
    <source>
        <dbReference type="ARBA" id="ARBA00023125"/>
    </source>
</evidence>
<feature type="domain" description="RNA polymerase sigma-70 region 2" evidence="7">
    <location>
        <begin position="45"/>
        <end position="109"/>
    </location>
</feature>
<keyword evidence="4 6" id="KW-0238">DNA-binding</keyword>
<dbReference type="SUPFAM" id="SSF88659">
    <property type="entry name" value="Sigma3 and sigma4 domains of RNA polymerase sigma factors"/>
    <property type="match status" value="1"/>
</dbReference>
<keyword evidence="2 6" id="KW-0805">Transcription regulation</keyword>
<evidence type="ECO:0000256" key="1">
    <source>
        <dbReference type="ARBA" id="ARBA00010641"/>
    </source>
</evidence>
<feature type="domain" description="RNA polymerase sigma-70 region 4" evidence="8">
    <location>
        <begin position="145"/>
        <end position="193"/>
    </location>
</feature>
<evidence type="ECO:0000256" key="3">
    <source>
        <dbReference type="ARBA" id="ARBA00023082"/>
    </source>
</evidence>
<gene>
    <name evidence="9" type="ORF">GCM10007094_17820</name>
</gene>
<accession>A0ABQ3E8P8</accession>
<dbReference type="InterPro" id="IPR036388">
    <property type="entry name" value="WH-like_DNA-bd_sf"/>
</dbReference>
<dbReference type="PANTHER" id="PTHR43133">
    <property type="entry name" value="RNA POLYMERASE ECF-TYPE SIGMA FACTO"/>
    <property type="match status" value="1"/>
</dbReference>
<keyword evidence="3 6" id="KW-0731">Sigma factor</keyword>
<comment type="similarity">
    <text evidence="1 6">Belongs to the sigma-70 factor family. ECF subfamily.</text>
</comment>